<feature type="region of interest" description="Disordered" evidence="8">
    <location>
        <begin position="330"/>
        <end position="356"/>
    </location>
</feature>
<protein>
    <recommendedName>
        <fullName evidence="7">Period circadian protein</fullName>
    </recommendedName>
</protein>
<feature type="compositionally biased region" description="Basic residues" evidence="8">
    <location>
        <begin position="885"/>
        <end position="900"/>
    </location>
</feature>
<keyword evidence="3" id="KW-0805">Transcription regulation</keyword>
<dbReference type="CDD" id="cd00130">
    <property type="entry name" value="PAS"/>
    <property type="match status" value="1"/>
</dbReference>
<reference evidence="11" key="1">
    <citation type="submission" date="2025-08" db="UniProtKB">
        <authorList>
            <consortium name="RefSeq"/>
        </authorList>
    </citation>
    <scope>IDENTIFICATION</scope>
    <source>
        <tissue evidence="11">Muscle</tissue>
    </source>
</reference>
<dbReference type="Proteomes" id="UP000694941">
    <property type="component" value="Unplaced"/>
</dbReference>
<evidence type="ECO:0000256" key="2">
    <source>
        <dbReference type="ARBA" id="ARBA00022553"/>
    </source>
</evidence>
<evidence type="ECO:0000256" key="5">
    <source>
        <dbReference type="ARBA" id="ARBA00023163"/>
    </source>
</evidence>
<feature type="compositionally biased region" description="Basic and acidic residues" evidence="8">
    <location>
        <begin position="923"/>
        <end position="940"/>
    </location>
</feature>
<feature type="compositionally biased region" description="Basic and acidic residues" evidence="8">
    <location>
        <begin position="963"/>
        <end position="979"/>
    </location>
</feature>
<evidence type="ECO:0000256" key="4">
    <source>
        <dbReference type="ARBA" id="ARBA00023108"/>
    </source>
</evidence>
<dbReference type="RefSeq" id="XP_022246351.1">
    <property type="nucleotide sequence ID" value="XM_022390643.1"/>
</dbReference>
<keyword evidence="4" id="KW-0090">Biological rhythms</keyword>
<organism evidence="10 11">
    <name type="scientific">Limulus polyphemus</name>
    <name type="common">Atlantic horseshoe crab</name>
    <dbReference type="NCBI Taxonomy" id="6850"/>
    <lineage>
        <taxon>Eukaryota</taxon>
        <taxon>Metazoa</taxon>
        <taxon>Ecdysozoa</taxon>
        <taxon>Arthropoda</taxon>
        <taxon>Chelicerata</taxon>
        <taxon>Merostomata</taxon>
        <taxon>Xiphosura</taxon>
        <taxon>Limulidae</taxon>
        <taxon>Limulus</taxon>
    </lineage>
</organism>
<feature type="region of interest" description="Disordered" evidence="8">
    <location>
        <begin position="489"/>
        <end position="594"/>
    </location>
</feature>
<proteinExistence type="predicted"/>
<gene>
    <name evidence="11" type="primary">LOC106463198</name>
</gene>
<dbReference type="Gene3D" id="3.30.450.20">
    <property type="entry name" value="PAS domain"/>
    <property type="match status" value="2"/>
</dbReference>
<evidence type="ECO:0000313" key="11">
    <source>
        <dbReference type="RefSeq" id="XP_022246351.1"/>
    </source>
</evidence>
<dbReference type="PANTHER" id="PTHR11269">
    <property type="entry name" value="PERIOD CIRCADIAN PROTEIN"/>
    <property type="match status" value="1"/>
</dbReference>
<evidence type="ECO:0000256" key="6">
    <source>
        <dbReference type="ARBA" id="ARBA00023242"/>
    </source>
</evidence>
<dbReference type="InterPro" id="IPR035965">
    <property type="entry name" value="PAS-like_dom_sf"/>
</dbReference>
<evidence type="ECO:0000313" key="10">
    <source>
        <dbReference type="Proteomes" id="UP000694941"/>
    </source>
</evidence>
<evidence type="ECO:0000256" key="7">
    <source>
        <dbReference type="ARBA" id="ARBA00040849"/>
    </source>
</evidence>
<evidence type="ECO:0000256" key="1">
    <source>
        <dbReference type="ARBA" id="ARBA00004123"/>
    </source>
</evidence>
<dbReference type="Pfam" id="PF12114">
    <property type="entry name" value="Period_C"/>
    <property type="match status" value="1"/>
</dbReference>
<comment type="subcellular location">
    <subcellularLocation>
        <location evidence="1">Nucleus</location>
    </subcellularLocation>
</comment>
<dbReference type="PROSITE" id="PS50112">
    <property type="entry name" value="PAS"/>
    <property type="match status" value="2"/>
</dbReference>
<dbReference type="InterPro" id="IPR048814">
    <property type="entry name" value="Per1-3_PAS-A"/>
</dbReference>
<feature type="domain" description="PAS" evidence="9">
    <location>
        <begin position="131"/>
        <end position="180"/>
    </location>
</feature>
<dbReference type="GeneID" id="106463198"/>
<dbReference type="InterPro" id="IPR022728">
    <property type="entry name" value="Period_circadian-like_C"/>
</dbReference>
<feature type="region of interest" description="Disordered" evidence="8">
    <location>
        <begin position="873"/>
        <end position="942"/>
    </location>
</feature>
<keyword evidence="2" id="KW-0597">Phosphoprotein</keyword>
<evidence type="ECO:0000256" key="8">
    <source>
        <dbReference type="SAM" id="MobiDB-lite"/>
    </source>
</evidence>
<feature type="region of interest" description="Disordered" evidence="8">
    <location>
        <begin position="954"/>
        <end position="979"/>
    </location>
</feature>
<keyword evidence="10" id="KW-1185">Reference proteome</keyword>
<keyword evidence="5" id="KW-0804">Transcription</keyword>
<dbReference type="SUPFAM" id="SSF55785">
    <property type="entry name" value="PYP-like sensor domain (PAS domain)"/>
    <property type="match status" value="2"/>
</dbReference>
<dbReference type="SMART" id="SM00091">
    <property type="entry name" value="PAS"/>
    <property type="match status" value="2"/>
</dbReference>
<feature type="compositionally biased region" description="Polar residues" evidence="8">
    <location>
        <begin position="577"/>
        <end position="594"/>
    </location>
</feature>
<feature type="compositionally biased region" description="Low complexity" evidence="8">
    <location>
        <begin position="661"/>
        <end position="675"/>
    </location>
</feature>
<feature type="domain" description="PAS" evidence="9">
    <location>
        <begin position="278"/>
        <end position="324"/>
    </location>
</feature>
<dbReference type="InterPro" id="IPR000014">
    <property type="entry name" value="PAS"/>
</dbReference>
<accession>A0ABM1SRU5</accession>
<evidence type="ECO:0000259" key="9">
    <source>
        <dbReference type="PROSITE" id="PS50112"/>
    </source>
</evidence>
<evidence type="ECO:0000256" key="3">
    <source>
        <dbReference type="ARBA" id="ARBA00023015"/>
    </source>
</evidence>
<dbReference type="Pfam" id="PF21353">
    <property type="entry name" value="Per3-like_PAS-A"/>
    <property type="match status" value="1"/>
</dbReference>
<sequence>MVRKIFTSVMDVSGTNSEANNKSQFNHCSYDQTSTSGYSSDATPEVKAPIKRKYTKKSNSEMKALLPPEDTTSLGIISPILSCFQSIGIKSTELLSGHKDPILKPGSFKDLNNKPVVKNGEGFCIVISLQDGSTLYVTSSISTILGYPKDMLIGQCFVNFLYPRDQVVFANYLTQGLNAHFTEGKKGACESSSFYCRIRKYQGLKSGFGVSEKKPQYQPFHTTLHVKEVCNDSTCVEESDRAMCLVATFMPVKSAYSVPEEIPTMSSFSTRHSTACYFSHVDNSAIPYLGFVPQDMVGNSVFDFYHMDDLPQMKDIYELVMKEQGCPFRSKPYHTTSSRGPEDPNILNEKQEEENPVSEELLKASHQIQEEIVHLLSQPVKTILGSLCKVHGFKRKLALANLTNNLVDKLGRTRTVGEPHTLHAQIPSQPKYQRGRAECQDITTAYADQASVVMGEISPHQETHDSDPSTATPSSVQEMRYQENIERFFASQPKTYSSDGSGESKSEERPNTSTDEEIGKCSGSSEDKERQFSSDSPGSAARFEVGVSGSSTKRKSSSKGDSGNGSFPLRNGVQKMDTGNGSSSDGSAKGNNIHPTVHSLTEEALSQHNRMTQKFFKPWKGKISGISNSTLKEKDALRHKRAQTKEHAVGSYKHKPTRNYTPTTSTSTTVTPTQTEQKADPMQPPGMLYMAFNVPPPFSLPSFPVMTPTAPINTSANVTCGTTSFTNSGFTTTIPNFGYPPYTFMPQTNNTGGTPGPFFMPGVMCVGAMPFYPSMPTVIPQPGSHLWPPCGAMPSVGVTSCGQSAAYNGENYPGSFEQQMFNPTVPFSMNTTNLDETQTTEKTRVSQELQDASAHLSNSGFTKVCSESPCEVQKVTSSEDGTKRGVLRSKAHLPVTRRGKSSSVESDTELVQPKLMRVGLSSKNDKDEKNSDESSEKDLQEDTVSFSITSSLLKSDGYSSRSPSEKAEEMEVDTKEESKKLLRPVRGNPPWMEGIDMGPDTVFLYQLPIRNMEDVLKKDLEVLQQTKQSELVNKQLAQLQSELEEEGQLQAVCYPSSSINDKTESELKTYINLGFSTFEEDLDEKMEHQEEAVIHLLSGDI</sequence>
<keyword evidence="6" id="KW-0539">Nucleus</keyword>
<dbReference type="InterPro" id="IPR050760">
    <property type="entry name" value="Period_circadian_regulator"/>
</dbReference>
<name>A0ABM1SRU5_LIMPO</name>
<feature type="region of interest" description="Disordered" evidence="8">
    <location>
        <begin position="642"/>
        <end position="680"/>
    </location>
</feature>
<dbReference type="PANTHER" id="PTHR11269:SF16">
    <property type="entry name" value="PERIOD CIRCADIAN PROTEIN"/>
    <property type="match status" value="1"/>
</dbReference>